<sequence length="475" mass="53859">MDIKIRRQEGSKPEDCLQTVPQEIINLIIDIGVDETKYISELNSFLLTCSLISRPFHAGARLHLFRDVRVTFDSRVQKRAKKALNILRRNNGLMLSHVRRFFLVIDFAELRRKRAKTPIWRRRVAGWVNHLRRDNFADLLRLLTQVQLKDVVVKTKDPQRFGYWYDAMAPSVVPLVSALCSQRTVRFICFRTIRNVPFSLIRAGVSSTSIDELTVRNVSVVGAEDATMDENFSPTLKTLELTHSRFPSSLFSAFSACTILSCFARVTSLTISSPNSVDQVAPFWKIVQSLQLLESLSVNVSPGSLPRTELSSTIRLDQLPLLRTLKFTVTSKGFPGCCFNDGLGGVLVFLRPPTSSPPMPQLRSFELCVHSKIPDDDGLILAFLLGDFLPNQWRVLDATLMGIGRHPGLQRVKIWLHFSMARIMATLGDHEQREMAERKAMVTRDMHLLAAAGRAGSIEFDIETPWTYEFRDPFI</sequence>
<dbReference type="InterPro" id="IPR032675">
    <property type="entry name" value="LRR_dom_sf"/>
</dbReference>
<accession>A0A8S0X6N3</accession>
<evidence type="ECO:0000313" key="2">
    <source>
        <dbReference type="Proteomes" id="UP000467700"/>
    </source>
</evidence>
<gene>
    <name evidence="1" type="ORF">AAE3_LOCUS11280</name>
</gene>
<comment type="caution">
    <text evidence="1">The sequence shown here is derived from an EMBL/GenBank/DDBJ whole genome shotgun (WGS) entry which is preliminary data.</text>
</comment>
<dbReference type="Proteomes" id="UP000467700">
    <property type="component" value="Unassembled WGS sequence"/>
</dbReference>
<name>A0A8S0X6N3_CYCAE</name>
<dbReference type="Gene3D" id="3.80.10.10">
    <property type="entry name" value="Ribonuclease Inhibitor"/>
    <property type="match status" value="1"/>
</dbReference>
<organism evidence="1 2">
    <name type="scientific">Cyclocybe aegerita</name>
    <name type="common">Black poplar mushroom</name>
    <name type="synonym">Agrocybe aegerita</name>
    <dbReference type="NCBI Taxonomy" id="1973307"/>
    <lineage>
        <taxon>Eukaryota</taxon>
        <taxon>Fungi</taxon>
        <taxon>Dikarya</taxon>
        <taxon>Basidiomycota</taxon>
        <taxon>Agaricomycotina</taxon>
        <taxon>Agaricomycetes</taxon>
        <taxon>Agaricomycetidae</taxon>
        <taxon>Agaricales</taxon>
        <taxon>Agaricineae</taxon>
        <taxon>Bolbitiaceae</taxon>
        <taxon>Cyclocybe</taxon>
    </lineage>
</organism>
<protein>
    <submittedName>
        <fullName evidence="1">Uncharacterized protein</fullName>
    </submittedName>
</protein>
<keyword evidence="2" id="KW-1185">Reference proteome</keyword>
<reference evidence="1 2" key="1">
    <citation type="submission" date="2020-01" db="EMBL/GenBank/DDBJ databases">
        <authorList>
            <person name="Gupta K D."/>
        </authorList>
    </citation>
    <scope>NUCLEOTIDE SEQUENCE [LARGE SCALE GENOMIC DNA]</scope>
</reference>
<proteinExistence type="predicted"/>
<dbReference type="EMBL" id="CACVBS010000073">
    <property type="protein sequence ID" value="CAA7268972.1"/>
    <property type="molecule type" value="Genomic_DNA"/>
</dbReference>
<dbReference type="AlphaFoldDB" id="A0A8S0X6N3"/>
<evidence type="ECO:0000313" key="1">
    <source>
        <dbReference type="EMBL" id="CAA7268972.1"/>
    </source>
</evidence>
<dbReference type="OrthoDB" id="2977329at2759"/>